<sequence>MWGNFITMFSAFFEAVAGFCGAALDVLAGPATTFLDRVGPESAAVDFILAFIVTALFLSVAAVLLSMLLRGLAWAIRTPMVKVMAGHGGLARIRQSTQGLHSLHQLVLRLRAMVGVRFYYGNPDAPDRFNKFPTAKRFHALLARTLQGVVSGVGAAAGSVSAAAASFQSWKFALAVSTVAAWAVWRPGADAWSPLLETTRDFAQANMGTVLVAWIPGLAILAALFSSAQLRGRRSWRTRRFDEAHAAFDILSEEARKSAASLQRAVDGLGHFLATTATRDMGGALTAGRCVWNSSTGSLQPRGNNPNGTRGPGGSPVVPAGSSWGWSSNNALAAQLSQLRGDLDSISATYEALGRTGRLEGDIHTIAPFSARLVLFRLWKPPAGDLGVWHRELRDVDIASYEQLATSWLRDHQALQDTFLALGPPGDPGETLLAAANTAVAEIAQQFRSKLADAIWFESELESLVRAGNQIRFPSFFGKMREGAS</sequence>
<accession>A0ABS4YVG5</accession>
<keyword evidence="2" id="KW-0472">Membrane</keyword>
<organism evidence="3 4">
    <name type="scientific">Arthrobacter stackebrandtii</name>
    <dbReference type="NCBI Taxonomy" id="272161"/>
    <lineage>
        <taxon>Bacteria</taxon>
        <taxon>Bacillati</taxon>
        <taxon>Actinomycetota</taxon>
        <taxon>Actinomycetes</taxon>
        <taxon>Micrococcales</taxon>
        <taxon>Micrococcaceae</taxon>
        <taxon>Arthrobacter</taxon>
    </lineage>
</organism>
<feature type="transmembrane region" description="Helical" evidence="2">
    <location>
        <begin position="205"/>
        <end position="230"/>
    </location>
</feature>
<proteinExistence type="predicted"/>
<keyword evidence="2" id="KW-0812">Transmembrane</keyword>
<protein>
    <submittedName>
        <fullName evidence="3">Uncharacterized protein</fullName>
    </submittedName>
</protein>
<evidence type="ECO:0000313" key="3">
    <source>
        <dbReference type="EMBL" id="MBP2412796.1"/>
    </source>
</evidence>
<dbReference type="RefSeq" id="WP_209679301.1">
    <property type="nucleotide sequence ID" value="NZ_JAGIOI010000001.1"/>
</dbReference>
<feature type="transmembrane region" description="Helical" evidence="2">
    <location>
        <begin position="12"/>
        <end position="35"/>
    </location>
</feature>
<name>A0ABS4YVG5_9MICC</name>
<evidence type="ECO:0000256" key="2">
    <source>
        <dbReference type="SAM" id="Phobius"/>
    </source>
</evidence>
<feature type="transmembrane region" description="Helical" evidence="2">
    <location>
        <begin position="47"/>
        <end position="69"/>
    </location>
</feature>
<reference evidence="3 4" key="1">
    <citation type="submission" date="2021-03" db="EMBL/GenBank/DDBJ databases">
        <title>Sequencing the genomes of 1000 actinobacteria strains.</title>
        <authorList>
            <person name="Klenk H.-P."/>
        </authorList>
    </citation>
    <scope>NUCLEOTIDE SEQUENCE [LARGE SCALE GENOMIC DNA]</scope>
    <source>
        <strain evidence="3 4">DSM 16005</strain>
    </source>
</reference>
<evidence type="ECO:0000256" key="1">
    <source>
        <dbReference type="SAM" id="MobiDB-lite"/>
    </source>
</evidence>
<feature type="region of interest" description="Disordered" evidence="1">
    <location>
        <begin position="295"/>
        <end position="320"/>
    </location>
</feature>
<comment type="caution">
    <text evidence="3">The sequence shown here is derived from an EMBL/GenBank/DDBJ whole genome shotgun (WGS) entry which is preliminary data.</text>
</comment>
<keyword evidence="2" id="KW-1133">Transmembrane helix</keyword>
<dbReference type="EMBL" id="JAGIOI010000001">
    <property type="protein sequence ID" value="MBP2412796.1"/>
    <property type="molecule type" value="Genomic_DNA"/>
</dbReference>
<gene>
    <name evidence="3" type="ORF">JOF48_001595</name>
</gene>
<feature type="compositionally biased region" description="Low complexity" evidence="1">
    <location>
        <begin position="301"/>
        <end position="320"/>
    </location>
</feature>
<keyword evidence="4" id="KW-1185">Reference proteome</keyword>
<evidence type="ECO:0000313" key="4">
    <source>
        <dbReference type="Proteomes" id="UP000711614"/>
    </source>
</evidence>
<dbReference type="Proteomes" id="UP000711614">
    <property type="component" value="Unassembled WGS sequence"/>
</dbReference>